<dbReference type="InterPro" id="IPR012341">
    <property type="entry name" value="6hp_glycosidase-like_sf"/>
</dbReference>
<gene>
    <name evidence="5" type="primary">cbpA_5</name>
    <name evidence="5" type="ORF">PDESU_03674</name>
</gene>
<dbReference type="GO" id="GO:0016757">
    <property type="term" value="F:glycosyltransferase activity"/>
    <property type="evidence" value="ECO:0007669"/>
    <property type="project" value="UniProtKB-KW"/>
</dbReference>
<proteinExistence type="predicted"/>
<dbReference type="InterPro" id="IPR033432">
    <property type="entry name" value="GH94_catalytic"/>
</dbReference>
<dbReference type="PANTHER" id="PTHR37469:SF3">
    <property type="entry name" value="PUTATIVE-RELATED"/>
    <property type="match status" value="1"/>
</dbReference>
<dbReference type="Gene3D" id="2.60.420.10">
    <property type="entry name" value="Maltose phosphorylase, domain 3"/>
    <property type="match status" value="1"/>
</dbReference>
<keyword evidence="6" id="KW-1185">Reference proteome</keyword>
<evidence type="ECO:0000313" key="5">
    <source>
        <dbReference type="EMBL" id="VGO15094.1"/>
    </source>
</evidence>
<feature type="domain" description="Glycosyl hydrolase 94 catalytic" evidence="4">
    <location>
        <begin position="310"/>
        <end position="718"/>
    </location>
</feature>
<dbReference type="Pfam" id="PF06165">
    <property type="entry name" value="GH94_b-supersand"/>
    <property type="match status" value="1"/>
</dbReference>
<evidence type="ECO:0000256" key="1">
    <source>
        <dbReference type="ARBA" id="ARBA00022676"/>
    </source>
</evidence>
<dbReference type="SUPFAM" id="SSF74650">
    <property type="entry name" value="Galactose mutarotase-like"/>
    <property type="match status" value="1"/>
</dbReference>
<dbReference type="SUPFAM" id="SSF48208">
    <property type="entry name" value="Six-hairpin glycosidases"/>
    <property type="match status" value="1"/>
</dbReference>
<dbReference type="Gene3D" id="1.20.890.20">
    <property type="entry name" value="mpn423 like domain"/>
    <property type="match status" value="1"/>
</dbReference>
<keyword evidence="1" id="KW-0328">Glycosyltransferase</keyword>
<evidence type="ECO:0000259" key="3">
    <source>
        <dbReference type="Pfam" id="PF06165"/>
    </source>
</evidence>
<dbReference type="Gene3D" id="1.50.10.10">
    <property type="match status" value="1"/>
</dbReference>
<accession>A0A6C2U6P3</accession>
<dbReference type="InterPro" id="IPR008928">
    <property type="entry name" value="6-hairpin_glycosidase_sf"/>
</dbReference>
<sequence length="795" mass="88504">MQYGFFDDKNREYVITRPDTPKPWSNYIGSAEFGGVITNNAAGYTFYKSAAQGRLTRYKFNAVAADLNGRFVYLRDEATADFWTNSWAPVCKPLDAFKSECRHGTGYTQIKSTYAGITSDVTYFAPVDKLYEVWRIKICNESSKARKIKVFPFVEPQCNWNAQDDMNNLQYSQYIAKTERIDGIIDIGSNVNMPEDPDNFTNKDQKRHTFFGLAGIEAENFDANLTSFLGAYGTYARPGAVLNDACSGSTASGDMPCAAYEIELKLAPGESREFACVFGVGRAVEAGREAITEMDAPEKIEAALDAIKAYWHSRIETLSAETPDANFNSMLNTWAPFNSLMTFYWSRTASLVYAGERDGLGFRDTLQDYMASSSLVPEETRERLELMLTGQYSHGGAKPVVQPFNHHPGQEAFPDQYRSDDCMWFFNCVPEFVKETGDIDFFKKILPFADKGEAPVLGHLRRAIEFNLERSGTHGLPCGLAADWNDCIRLGDKGETVFVALQLRFALNEYVSICQMLGETSEIEWASEQLSALDANIEKHAWDGEWYLRAYRFDGVKFGSKECDEGKIFMNPQSWAVLSGHATGARASQVMDSMHKYLATDYGIMLCSPPYIETDPNVCLGRLFNPCMKENGGIFNHTQGWGVMAAARLGMGDRAWEYMRNVMPASFNDKAEIREVEPYAVCQSTHGRLSPRHGTGRVSWLSGSAVWNYVAMTTAILGIQADYNGLRIDPCIPSSWNGFTAIRKFRGAIYRITVKSPSGICKGVSSMTINGEPIAGTLVPAAAEGEICNVLVTLM</sequence>
<evidence type="ECO:0000259" key="4">
    <source>
        <dbReference type="Pfam" id="PF17167"/>
    </source>
</evidence>
<dbReference type="SMART" id="SM01068">
    <property type="entry name" value="CBM_X"/>
    <property type="match status" value="1"/>
</dbReference>
<dbReference type="InterPro" id="IPR011013">
    <property type="entry name" value="Gal_mutarotase_sf_dom"/>
</dbReference>
<dbReference type="GO" id="GO:0005975">
    <property type="term" value="P:carbohydrate metabolic process"/>
    <property type="evidence" value="ECO:0007669"/>
    <property type="project" value="InterPro"/>
</dbReference>
<protein>
    <submittedName>
        <fullName evidence="5">Cellobiose phosphorylase</fullName>
    </submittedName>
</protein>
<dbReference type="Proteomes" id="UP000366872">
    <property type="component" value="Unassembled WGS sequence"/>
</dbReference>
<dbReference type="CDD" id="cd11755">
    <property type="entry name" value="GH94N_ChBP_like"/>
    <property type="match status" value="1"/>
</dbReference>
<name>A0A6C2U6P3_PONDE</name>
<dbReference type="PANTHER" id="PTHR37469">
    <property type="entry name" value="CELLOBIONIC ACID PHOSPHORYLASE-RELATED"/>
    <property type="match status" value="1"/>
</dbReference>
<dbReference type="InterPro" id="IPR010383">
    <property type="entry name" value="Glyco_hydrolase_94_b-supersand"/>
</dbReference>
<evidence type="ECO:0000313" key="6">
    <source>
        <dbReference type="Proteomes" id="UP000366872"/>
    </source>
</evidence>
<feature type="domain" description="Glycosyl hydrolase 94 supersandwich" evidence="3">
    <location>
        <begin position="11"/>
        <end position="294"/>
    </location>
</feature>
<dbReference type="InterPro" id="IPR037018">
    <property type="entry name" value="GH65_N"/>
</dbReference>
<reference evidence="5 6" key="1">
    <citation type="submission" date="2019-04" db="EMBL/GenBank/DDBJ databases">
        <authorList>
            <person name="Van Vliet M D."/>
        </authorList>
    </citation>
    <scope>NUCLEOTIDE SEQUENCE [LARGE SCALE GENOMIC DNA]</scope>
    <source>
        <strain evidence="5 6">F1</strain>
    </source>
</reference>
<keyword evidence="2" id="KW-0808">Transferase</keyword>
<dbReference type="Pfam" id="PF17167">
    <property type="entry name" value="Glyco_hydro_94"/>
    <property type="match status" value="1"/>
</dbReference>
<dbReference type="Gene3D" id="2.70.98.40">
    <property type="entry name" value="Glycoside hydrolase, family 65, N-terminal domain"/>
    <property type="match status" value="1"/>
</dbReference>
<dbReference type="EMBL" id="CAAHFG010000002">
    <property type="protein sequence ID" value="VGO15094.1"/>
    <property type="molecule type" value="Genomic_DNA"/>
</dbReference>
<dbReference type="InterPro" id="IPR052047">
    <property type="entry name" value="GH94_Enzymes"/>
</dbReference>
<evidence type="ECO:0000256" key="2">
    <source>
        <dbReference type="ARBA" id="ARBA00022679"/>
    </source>
</evidence>
<organism evidence="5 6">
    <name type="scientific">Pontiella desulfatans</name>
    <dbReference type="NCBI Taxonomy" id="2750659"/>
    <lineage>
        <taxon>Bacteria</taxon>
        <taxon>Pseudomonadati</taxon>
        <taxon>Kiritimatiellota</taxon>
        <taxon>Kiritimatiellia</taxon>
        <taxon>Kiritimatiellales</taxon>
        <taxon>Pontiellaceae</taxon>
        <taxon>Pontiella</taxon>
    </lineage>
</organism>
<dbReference type="AlphaFoldDB" id="A0A6C2U6P3"/>
<dbReference type="RefSeq" id="WP_136080695.1">
    <property type="nucleotide sequence ID" value="NZ_CAAHFG010000002.1"/>
</dbReference>
<dbReference type="InterPro" id="IPR037828">
    <property type="entry name" value="GH94N_ChBP"/>
</dbReference>
<dbReference type="GO" id="GO:0030246">
    <property type="term" value="F:carbohydrate binding"/>
    <property type="evidence" value="ECO:0007669"/>
    <property type="project" value="InterPro"/>
</dbReference>